<dbReference type="InterPro" id="IPR036704">
    <property type="entry name" value="RraA/RraA-like_sf"/>
</dbReference>
<dbReference type="GO" id="GO:0046872">
    <property type="term" value="F:metal ion binding"/>
    <property type="evidence" value="ECO:0007669"/>
    <property type="project" value="UniProtKB-KW"/>
</dbReference>
<dbReference type="GO" id="GO:0008948">
    <property type="term" value="F:oxaloacetate decarboxylase activity"/>
    <property type="evidence" value="ECO:0007669"/>
    <property type="project" value="TreeGrafter"/>
</dbReference>
<dbReference type="Gene3D" id="3.50.30.40">
    <property type="entry name" value="Ribonuclease E inhibitor RraA/RraA-like"/>
    <property type="match status" value="1"/>
</dbReference>
<dbReference type="Pfam" id="PF03737">
    <property type="entry name" value="RraA-like"/>
    <property type="match status" value="1"/>
</dbReference>
<evidence type="ECO:0000313" key="3">
    <source>
        <dbReference type="Proteomes" id="UP000191144"/>
    </source>
</evidence>
<keyword evidence="1" id="KW-0479">Metal-binding</keyword>
<reference evidence="3" key="1">
    <citation type="submission" date="2016-03" db="EMBL/GenBank/DDBJ databases">
        <authorList>
            <person name="Devillers Hugo."/>
        </authorList>
    </citation>
    <scope>NUCLEOTIDE SEQUENCE [LARGE SCALE GENOMIC DNA]</scope>
</reference>
<evidence type="ECO:0000256" key="1">
    <source>
        <dbReference type="PIRSR" id="PIRSR605493-1"/>
    </source>
</evidence>
<sequence>MSSIESDLAKFSTCDISDGLLNKYGDPSGGFLPNLCKWSDSGKGVLLGRAYTVLFAPVDDPRPEINYVDNIAAGSVVVIALTIPLQLETAPYTRVSQALYGGLMSRRAQYQGAKGTVVFGRIRDVEEQKALSYPVYSYALGTCASKLAVKPVEVQVPLQILECESKVQNIHPGDYIFGDNNGVVRIPCASVDMHELIYYIKKSIEADNLVVQDVEAGKPLKASQKDRRQVLKPLL</sequence>
<feature type="binding site" evidence="1">
    <location>
        <position position="123"/>
    </location>
    <ligand>
        <name>substrate</name>
    </ligand>
</feature>
<protein>
    <submittedName>
        <fullName evidence="2">LAME_0F08614g1_1</fullName>
    </submittedName>
</protein>
<organism evidence="2 3">
    <name type="scientific">Lachancea meyersii CBS 8951</name>
    <dbReference type="NCBI Taxonomy" id="1266667"/>
    <lineage>
        <taxon>Eukaryota</taxon>
        <taxon>Fungi</taxon>
        <taxon>Dikarya</taxon>
        <taxon>Ascomycota</taxon>
        <taxon>Saccharomycotina</taxon>
        <taxon>Saccharomycetes</taxon>
        <taxon>Saccharomycetales</taxon>
        <taxon>Saccharomycetaceae</taxon>
        <taxon>Lachancea</taxon>
    </lineage>
</organism>
<keyword evidence="3" id="KW-1185">Reference proteome</keyword>
<proteinExistence type="predicted"/>
<comment type="cofactor">
    <cofactor evidence="1">
        <name>Mg(2+)</name>
        <dbReference type="ChEBI" id="CHEBI:18420"/>
    </cofactor>
</comment>
<keyword evidence="1" id="KW-0460">Magnesium</keyword>
<name>A0A1G4JUN4_9SACH</name>
<dbReference type="PANTHER" id="PTHR33254">
    <property type="entry name" value="4-HYDROXY-4-METHYL-2-OXOGLUTARATE ALDOLASE 3-RELATED"/>
    <property type="match status" value="1"/>
</dbReference>
<gene>
    <name evidence="2" type="ORF">LAME_0F08614G</name>
</gene>
<feature type="binding site" evidence="1">
    <location>
        <position position="124"/>
    </location>
    <ligand>
        <name>Mg(2+)</name>
        <dbReference type="ChEBI" id="CHEBI:18420"/>
    </ligand>
</feature>
<dbReference type="AlphaFoldDB" id="A0A1G4JUN4"/>
<dbReference type="GO" id="GO:0047443">
    <property type="term" value="F:4-hydroxy-4-methyl-2-oxoglutarate aldolase activity"/>
    <property type="evidence" value="ECO:0007669"/>
    <property type="project" value="TreeGrafter"/>
</dbReference>
<dbReference type="SUPFAM" id="SSF89562">
    <property type="entry name" value="RraA-like"/>
    <property type="match status" value="1"/>
</dbReference>
<evidence type="ECO:0000313" key="2">
    <source>
        <dbReference type="EMBL" id="SCU94681.1"/>
    </source>
</evidence>
<dbReference type="InterPro" id="IPR005493">
    <property type="entry name" value="RraA/RraA-like"/>
</dbReference>
<dbReference type="EMBL" id="LT598477">
    <property type="protein sequence ID" value="SCU94681.1"/>
    <property type="molecule type" value="Genomic_DNA"/>
</dbReference>
<dbReference type="PANTHER" id="PTHR33254:SF28">
    <property type="entry name" value="4-HYDROXY-4-METHYL-2-OXOGLUTARATE ALDOLASE"/>
    <property type="match status" value="1"/>
</dbReference>
<dbReference type="CDD" id="cd16841">
    <property type="entry name" value="RraA_family"/>
    <property type="match status" value="1"/>
</dbReference>
<feature type="binding site" evidence="1">
    <location>
        <begin position="101"/>
        <end position="104"/>
    </location>
    <ligand>
        <name>substrate</name>
    </ligand>
</feature>
<dbReference type="OrthoDB" id="1476984at2759"/>
<accession>A0A1G4JUN4</accession>
<dbReference type="Proteomes" id="UP000191144">
    <property type="component" value="Chromosome F"/>
</dbReference>